<dbReference type="EMBL" id="CAWUPB010001197">
    <property type="protein sequence ID" value="CAK7356613.1"/>
    <property type="molecule type" value="Genomic_DNA"/>
</dbReference>
<gene>
    <name evidence="2" type="ORF">DCAF_LOCUS26886</name>
</gene>
<evidence type="ECO:0008006" key="4">
    <source>
        <dbReference type="Google" id="ProtNLM"/>
    </source>
</evidence>
<accession>A0AAV1SUV6</accession>
<dbReference type="Proteomes" id="UP001314170">
    <property type="component" value="Unassembled WGS sequence"/>
</dbReference>
<keyword evidence="3" id="KW-1185">Reference proteome</keyword>
<sequence>MGNQVNDDTIHRIRIQDEFLEFIRGLEFRAFEFLFENHEIRKKTFHPKPLKMRTELLDFSRPHFPRPIHVHSPPNPNDQLSPIKPKGRPPVI</sequence>
<evidence type="ECO:0000313" key="3">
    <source>
        <dbReference type="Proteomes" id="UP001314170"/>
    </source>
</evidence>
<dbReference type="AlphaFoldDB" id="A0AAV1SUV6"/>
<evidence type="ECO:0000313" key="2">
    <source>
        <dbReference type="EMBL" id="CAK7356613.1"/>
    </source>
</evidence>
<protein>
    <recommendedName>
        <fullName evidence="4">Maturase K</fullName>
    </recommendedName>
</protein>
<feature type="region of interest" description="Disordered" evidence="1">
    <location>
        <begin position="65"/>
        <end position="92"/>
    </location>
</feature>
<name>A0AAV1SUV6_9ROSI</name>
<reference evidence="2 3" key="1">
    <citation type="submission" date="2024-01" db="EMBL/GenBank/DDBJ databases">
        <authorList>
            <person name="Waweru B."/>
        </authorList>
    </citation>
    <scope>NUCLEOTIDE SEQUENCE [LARGE SCALE GENOMIC DNA]</scope>
</reference>
<organism evidence="2 3">
    <name type="scientific">Dovyalis caffra</name>
    <dbReference type="NCBI Taxonomy" id="77055"/>
    <lineage>
        <taxon>Eukaryota</taxon>
        <taxon>Viridiplantae</taxon>
        <taxon>Streptophyta</taxon>
        <taxon>Embryophyta</taxon>
        <taxon>Tracheophyta</taxon>
        <taxon>Spermatophyta</taxon>
        <taxon>Magnoliopsida</taxon>
        <taxon>eudicotyledons</taxon>
        <taxon>Gunneridae</taxon>
        <taxon>Pentapetalae</taxon>
        <taxon>rosids</taxon>
        <taxon>fabids</taxon>
        <taxon>Malpighiales</taxon>
        <taxon>Salicaceae</taxon>
        <taxon>Flacourtieae</taxon>
        <taxon>Dovyalis</taxon>
    </lineage>
</organism>
<comment type="caution">
    <text evidence="2">The sequence shown here is derived from an EMBL/GenBank/DDBJ whole genome shotgun (WGS) entry which is preliminary data.</text>
</comment>
<proteinExistence type="predicted"/>
<evidence type="ECO:0000256" key="1">
    <source>
        <dbReference type="SAM" id="MobiDB-lite"/>
    </source>
</evidence>